<protein>
    <submittedName>
        <fullName evidence="1">Uncharacterized protein</fullName>
    </submittedName>
</protein>
<organism evidence="1 2">
    <name type="scientific">Anas platyrhynchos</name>
    <name type="common">Mallard</name>
    <name type="synonym">Anas boschas</name>
    <dbReference type="NCBI Taxonomy" id="8839"/>
    <lineage>
        <taxon>Eukaryota</taxon>
        <taxon>Metazoa</taxon>
        <taxon>Chordata</taxon>
        <taxon>Craniata</taxon>
        <taxon>Vertebrata</taxon>
        <taxon>Euteleostomi</taxon>
        <taxon>Archelosauria</taxon>
        <taxon>Archosauria</taxon>
        <taxon>Dinosauria</taxon>
        <taxon>Saurischia</taxon>
        <taxon>Theropoda</taxon>
        <taxon>Coelurosauria</taxon>
        <taxon>Aves</taxon>
        <taxon>Neognathae</taxon>
        <taxon>Galloanserae</taxon>
        <taxon>Anseriformes</taxon>
        <taxon>Anatidae</taxon>
        <taxon>Anatinae</taxon>
        <taxon>Anas</taxon>
    </lineage>
</organism>
<keyword evidence="2" id="KW-1185">Reference proteome</keyword>
<dbReference type="Proteomes" id="UP000296049">
    <property type="component" value="Unassembled WGS sequence"/>
</dbReference>
<dbReference type="EMBL" id="KB743183">
    <property type="protein sequence ID" value="EOB00568.1"/>
    <property type="molecule type" value="Genomic_DNA"/>
</dbReference>
<accession>R0LJI0</accession>
<name>R0LJI0_ANAPL</name>
<evidence type="ECO:0000313" key="1">
    <source>
        <dbReference type="EMBL" id="EOB00568.1"/>
    </source>
</evidence>
<gene>
    <name evidence="1" type="ORF">Anapl_11701</name>
</gene>
<sequence length="63" mass="7594">MVIFTRAFRYFWLQISLGKNKVRCLCHNRKYRLGMKNLQKGFVEEAGGFDNKIMVYMNRIDDE</sequence>
<proteinExistence type="predicted"/>
<reference evidence="2" key="1">
    <citation type="journal article" date="2013" name="Nat. Genet.">
        <title>The duck genome and transcriptome provide insight into an avian influenza virus reservoir species.</title>
        <authorList>
            <person name="Huang Y."/>
            <person name="Li Y."/>
            <person name="Burt D.W."/>
            <person name="Chen H."/>
            <person name="Zhang Y."/>
            <person name="Qian W."/>
            <person name="Kim H."/>
            <person name="Gan S."/>
            <person name="Zhao Y."/>
            <person name="Li J."/>
            <person name="Yi K."/>
            <person name="Feng H."/>
            <person name="Zhu P."/>
            <person name="Li B."/>
            <person name="Liu Q."/>
            <person name="Fairley S."/>
            <person name="Magor K.E."/>
            <person name="Du Z."/>
            <person name="Hu X."/>
            <person name="Goodman L."/>
            <person name="Tafer H."/>
            <person name="Vignal A."/>
            <person name="Lee T."/>
            <person name="Kim K.W."/>
            <person name="Sheng Z."/>
            <person name="An Y."/>
            <person name="Searle S."/>
            <person name="Herrero J."/>
            <person name="Groenen M.A."/>
            <person name="Crooijmans R.P."/>
            <person name="Faraut T."/>
            <person name="Cai Q."/>
            <person name="Webster R.G."/>
            <person name="Aldridge J.R."/>
            <person name="Warren W.C."/>
            <person name="Bartschat S."/>
            <person name="Kehr S."/>
            <person name="Marz M."/>
            <person name="Stadler P.F."/>
            <person name="Smith J."/>
            <person name="Kraus R.H."/>
            <person name="Zhao Y."/>
            <person name="Ren L."/>
            <person name="Fei J."/>
            <person name="Morisson M."/>
            <person name="Kaiser P."/>
            <person name="Griffin D.K."/>
            <person name="Rao M."/>
            <person name="Pitel F."/>
            <person name="Wang J."/>
            <person name="Li N."/>
        </authorList>
    </citation>
    <scope>NUCLEOTIDE SEQUENCE [LARGE SCALE GENOMIC DNA]</scope>
</reference>
<evidence type="ECO:0000313" key="2">
    <source>
        <dbReference type="Proteomes" id="UP000296049"/>
    </source>
</evidence>
<dbReference type="AlphaFoldDB" id="R0LJI0"/>